<dbReference type="Proteomes" id="UP000683925">
    <property type="component" value="Unassembled WGS sequence"/>
</dbReference>
<dbReference type="EMBL" id="CAJJDP010000001">
    <property type="protein sequence ID" value="CAD8132185.1"/>
    <property type="molecule type" value="Genomic_DNA"/>
</dbReference>
<comment type="caution">
    <text evidence="1">The sequence shown here is derived from an EMBL/GenBank/DDBJ whole genome shotgun (WGS) entry which is preliminary data.</text>
</comment>
<protein>
    <submittedName>
        <fullName evidence="1">Uncharacterized protein</fullName>
    </submittedName>
</protein>
<gene>
    <name evidence="1" type="ORF">POCTA_138.1.T0030305</name>
</gene>
<evidence type="ECO:0000313" key="1">
    <source>
        <dbReference type="EMBL" id="CAD8132185.1"/>
    </source>
</evidence>
<evidence type="ECO:0000313" key="2">
    <source>
        <dbReference type="Proteomes" id="UP000683925"/>
    </source>
</evidence>
<accession>A0A8S1RYP4</accession>
<organism evidence="1 2">
    <name type="scientific">Paramecium octaurelia</name>
    <dbReference type="NCBI Taxonomy" id="43137"/>
    <lineage>
        <taxon>Eukaryota</taxon>
        <taxon>Sar</taxon>
        <taxon>Alveolata</taxon>
        <taxon>Ciliophora</taxon>
        <taxon>Intramacronucleata</taxon>
        <taxon>Oligohymenophorea</taxon>
        <taxon>Peniculida</taxon>
        <taxon>Parameciidae</taxon>
        <taxon>Paramecium</taxon>
    </lineage>
</organism>
<reference evidence="1" key="1">
    <citation type="submission" date="2021-01" db="EMBL/GenBank/DDBJ databases">
        <authorList>
            <consortium name="Genoscope - CEA"/>
            <person name="William W."/>
        </authorList>
    </citation>
    <scope>NUCLEOTIDE SEQUENCE</scope>
</reference>
<proteinExistence type="predicted"/>
<dbReference type="AlphaFoldDB" id="A0A8S1RYP4"/>
<keyword evidence="2" id="KW-1185">Reference proteome</keyword>
<name>A0A8S1RYP4_PAROT</name>
<dbReference type="OrthoDB" id="10350029at2759"/>
<sequence>MGCHFRKQQKPIILDPDLKDKEYQYQIKGQGARKMQIYQWGEINLQSIVKSTIMRRRSTTQQIISIS</sequence>